<dbReference type="AlphaFoldDB" id="A0A1Y6IVA4"/>
<reference evidence="5 6" key="1">
    <citation type="submission" date="2017-05" db="EMBL/GenBank/DDBJ databases">
        <authorList>
            <person name="Song R."/>
            <person name="Chenine A.L."/>
            <person name="Ruprecht R.M."/>
        </authorList>
    </citation>
    <scope>NUCLEOTIDE SEQUENCE [LARGE SCALE GENOMIC DNA]</scope>
    <source>
        <strain evidence="5 6">CECT 7927</strain>
    </source>
</reference>
<evidence type="ECO:0000313" key="6">
    <source>
        <dbReference type="Proteomes" id="UP000196125"/>
    </source>
</evidence>
<dbReference type="Proteomes" id="UP000196125">
    <property type="component" value="Unassembled WGS sequence"/>
</dbReference>
<dbReference type="PANTHER" id="PTHR38088:SF2">
    <property type="entry name" value="UCP029143 FAMILY PROTEIN"/>
    <property type="match status" value="1"/>
</dbReference>
<proteinExistence type="inferred from homology"/>
<feature type="domain" description="ASCH" evidence="3">
    <location>
        <begin position="8"/>
        <end position="106"/>
    </location>
</feature>
<evidence type="ECO:0000313" key="7">
    <source>
        <dbReference type="Proteomes" id="UP001283366"/>
    </source>
</evidence>
<evidence type="ECO:0000313" key="5">
    <source>
        <dbReference type="EMBL" id="SMS01595.1"/>
    </source>
</evidence>
<comment type="function">
    <text evidence="2">Catalyzes the hydrolysis of N(4)-acetylcytidine (ac4C).</text>
</comment>
<dbReference type="EMBL" id="FXXI01000005">
    <property type="protein sequence ID" value="SMS01595.1"/>
    <property type="molecule type" value="Genomic_DNA"/>
</dbReference>
<dbReference type="PIRSF" id="PIRSF029143">
    <property type="entry name" value="UCP029143"/>
    <property type="match status" value="1"/>
</dbReference>
<evidence type="ECO:0000256" key="1">
    <source>
        <dbReference type="ARBA" id="ARBA00022801"/>
    </source>
</evidence>
<comment type="catalytic activity">
    <reaction evidence="2">
        <text>N(4)-acetylcytosine + H2O = cytosine + acetate + H(+)</text>
        <dbReference type="Rhea" id="RHEA:62940"/>
        <dbReference type="ChEBI" id="CHEBI:15377"/>
        <dbReference type="ChEBI" id="CHEBI:15378"/>
        <dbReference type="ChEBI" id="CHEBI:16040"/>
        <dbReference type="ChEBI" id="CHEBI:30089"/>
        <dbReference type="ChEBI" id="CHEBI:146134"/>
        <dbReference type="EC" id="3.5.1.135"/>
    </reaction>
</comment>
<dbReference type="OrthoDB" id="8590202at2"/>
<dbReference type="InterPro" id="IPR015947">
    <property type="entry name" value="PUA-like_sf"/>
</dbReference>
<dbReference type="RefSeq" id="WP_087481617.1">
    <property type="nucleotide sequence ID" value="NZ_AP024883.1"/>
</dbReference>
<protein>
    <recommendedName>
        <fullName evidence="2">N(4)-acetylcytidine amidohydrolase</fullName>
        <shortName evidence="2">ac4C amidohydrolase</shortName>
        <ecNumber evidence="2">3.5.1.135</ecNumber>
    </recommendedName>
</protein>
<dbReference type="SUPFAM" id="SSF88697">
    <property type="entry name" value="PUA domain-like"/>
    <property type="match status" value="1"/>
</dbReference>
<sequence length="123" mass="14094">MLTIPTKITFFEFLTPFVAAGLKTITIRDRSESHYVVGSQVEVFTLETNQKVCDIEIVAVEPIRFDEINQYHARQEHLELPRLKALIREVYPDTDELFVVTFTLSSVAEPNPSEFSHQRVAAL</sequence>
<dbReference type="CDD" id="cd06552">
    <property type="entry name" value="ASCH_yqfb_like"/>
    <property type="match status" value="1"/>
</dbReference>
<comment type="catalytic activity">
    <reaction evidence="2">
        <text>N(4)-acetyl-2'-deoxycytidine + H2O = 2'-deoxycytidine + acetate + H(+)</text>
        <dbReference type="Rhea" id="RHEA:62936"/>
        <dbReference type="ChEBI" id="CHEBI:15377"/>
        <dbReference type="ChEBI" id="CHEBI:15378"/>
        <dbReference type="ChEBI" id="CHEBI:15698"/>
        <dbReference type="ChEBI" id="CHEBI:30089"/>
        <dbReference type="ChEBI" id="CHEBI:146133"/>
        <dbReference type="EC" id="3.5.1.135"/>
    </reaction>
</comment>
<dbReference type="InterPro" id="IPR007374">
    <property type="entry name" value="ASCH_domain"/>
</dbReference>
<evidence type="ECO:0000259" key="3">
    <source>
        <dbReference type="SMART" id="SM01022"/>
    </source>
</evidence>
<dbReference type="HAMAP" id="MF_00684">
    <property type="entry name" value="ac4C_amidohydr"/>
    <property type="match status" value="1"/>
</dbReference>
<dbReference type="NCBIfam" id="NF003443">
    <property type="entry name" value="PRK04980.1"/>
    <property type="match status" value="1"/>
</dbReference>
<feature type="active site" description="Nucleophile" evidence="2">
    <location>
        <position position="26"/>
    </location>
</feature>
<feature type="active site" description="Proton donor" evidence="2">
    <location>
        <position position="76"/>
    </location>
</feature>
<dbReference type="Proteomes" id="UP001283366">
    <property type="component" value="Unassembled WGS sequence"/>
</dbReference>
<dbReference type="EMBL" id="JAWRCO010000001">
    <property type="protein sequence ID" value="MDW6002249.1"/>
    <property type="molecule type" value="Genomic_DNA"/>
</dbReference>
<dbReference type="Gene3D" id="2.30.130.30">
    <property type="entry name" value="Hypothetical protein"/>
    <property type="match status" value="1"/>
</dbReference>
<dbReference type="GO" id="GO:0016813">
    <property type="term" value="F:hydrolase activity, acting on carbon-nitrogen (but not peptide) bonds, in linear amidines"/>
    <property type="evidence" value="ECO:0007669"/>
    <property type="project" value="UniProtKB-UniRule"/>
</dbReference>
<dbReference type="GO" id="GO:0005829">
    <property type="term" value="C:cytosol"/>
    <property type="evidence" value="ECO:0007669"/>
    <property type="project" value="TreeGrafter"/>
</dbReference>
<comment type="similarity">
    <text evidence="2">Belongs to the N(4)-acetylcytidine amidohydrolase family.</text>
</comment>
<dbReference type="EC" id="3.5.1.135" evidence="2"/>
<evidence type="ECO:0000313" key="4">
    <source>
        <dbReference type="EMBL" id="MDW6002249.1"/>
    </source>
</evidence>
<dbReference type="Pfam" id="PF04266">
    <property type="entry name" value="ASCH"/>
    <property type="match status" value="1"/>
</dbReference>
<gene>
    <name evidence="4" type="primary">yqfB</name>
    <name evidence="4" type="ORF">SBX37_05095</name>
    <name evidence="5" type="ORF">VIM7927_02892</name>
</gene>
<reference evidence="4 7" key="2">
    <citation type="submission" date="2023-11" db="EMBL/GenBank/DDBJ databases">
        <title>Plant-associative lifestyle of Vibrio porteresiae and its evolutionary dynamics.</title>
        <authorList>
            <person name="Rameshkumar N."/>
            <person name="Kirti K."/>
        </authorList>
    </citation>
    <scope>NUCLEOTIDE SEQUENCE [LARGE SCALE GENOMIC DNA]</scope>
    <source>
        <strain evidence="4 7">MSSRF38</strain>
    </source>
</reference>
<feature type="active site" description="Proton acceptor" evidence="2">
    <location>
        <position position="23"/>
    </location>
</feature>
<evidence type="ECO:0000256" key="2">
    <source>
        <dbReference type="HAMAP-Rule" id="MF_00684"/>
    </source>
</evidence>
<accession>A0A1Y6IVA4</accession>
<keyword evidence="7" id="KW-1185">Reference proteome</keyword>
<dbReference type="SMART" id="SM01022">
    <property type="entry name" value="ASCH"/>
    <property type="match status" value="1"/>
</dbReference>
<comment type="catalytic activity">
    <reaction evidence="2">
        <text>N(4)-acetylcytidine + H2O = cytidine + acetate + H(+)</text>
        <dbReference type="Rhea" id="RHEA:62932"/>
        <dbReference type="ChEBI" id="CHEBI:15377"/>
        <dbReference type="ChEBI" id="CHEBI:15378"/>
        <dbReference type="ChEBI" id="CHEBI:17562"/>
        <dbReference type="ChEBI" id="CHEBI:30089"/>
        <dbReference type="ChEBI" id="CHEBI:70989"/>
        <dbReference type="EC" id="3.5.1.135"/>
    </reaction>
</comment>
<organism evidence="5 6">
    <name type="scientific">Vibrio mangrovi</name>
    <dbReference type="NCBI Taxonomy" id="474394"/>
    <lineage>
        <taxon>Bacteria</taxon>
        <taxon>Pseudomonadati</taxon>
        <taxon>Pseudomonadota</taxon>
        <taxon>Gammaproteobacteria</taxon>
        <taxon>Vibrionales</taxon>
        <taxon>Vibrionaceae</taxon>
        <taxon>Vibrio</taxon>
    </lineage>
</organism>
<name>A0A1Y6IVA4_9VIBR</name>
<dbReference type="InterPro" id="IPR008314">
    <property type="entry name" value="AC4CH"/>
</dbReference>
<dbReference type="PANTHER" id="PTHR38088">
    <property type="entry name" value="UCP029143 FAMILY PROTEIN"/>
    <property type="match status" value="1"/>
</dbReference>
<keyword evidence="1 2" id="KW-0378">Hydrolase</keyword>